<dbReference type="EMBL" id="KN818293">
    <property type="protein sequence ID" value="KIL60761.1"/>
    <property type="molecule type" value="Genomic_DNA"/>
</dbReference>
<name>A0A0C2WVD2_AMAMK</name>
<accession>A0A0C2WVD2</accession>
<gene>
    <name evidence="1" type="ORF">M378DRAFT_167737</name>
</gene>
<dbReference type="Proteomes" id="UP000054549">
    <property type="component" value="Unassembled WGS sequence"/>
</dbReference>
<evidence type="ECO:0000313" key="1">
    <source>
        <dbReference type="EMBL" id="KIL60761.1"/>
    </source>
</evidence>
<dbReference type="InParanoid" id="A0A0C2WVD2"/>
<dbReference type="AlphaFoldDB" id="A0A0C2WVD2"/>
<sequence length="81" mass="9081">MVLYKIIKIITSKKTRIFFRVFQALILACSGRCHAVGQNGQEYRPDCGCSVSTLNHRNTPDTCNLIGGVMPVKPERKYVHG</sequence>
<proteinExistence type="predicted"/>
<organism evidence="1 2">
    <name type="scientific">Amanita muscaria (strain Koide BX008)</name>
    <dbReference type="NCBI Taxonomy" id="946122"/>
    <lineage>
        <taxon>Eukaryota</taxon>
        <taxon>Fungi</taxon>
        <taxon>Dikarya</taxon>
        <taxon>Basidiomycota</taxon>
        <taxon>Agaricomycotina</taxon>
        <taxon>Agaricomycetes</taxon>
        <taxon>Agaricomycetidae</taxon>
        <taxon>Agaricales</taxon>
        <taxon>Pluteineae</taxon>
        <taxon>Amanitaceae</taxon>
        <taxon>Amanita</taxon>
    </lineage>
</organism>
<protein>
    <submittedName>
        <fullName evidence="1">Uncharacterized protein</fullName>
    </submittedName>
</protein>
<reference evidence="1 2" key="1">
    <citation type="submission" date="2014-04" db="EMBL/GenBank/DDBJ databases">
        <title>Evolutionary Origins and Diversification of the Mycorrhizal Mutualists.</title>
        <authorList>
            <consortium name="DOE Joint Genome Institute"/>
            <consortium name="Mycorrhizal Genomics Consortium"/>
            <person name="Kohler A."/>
            <person name="Kuo A."/>
            <person name="Nagy L.G."/>
            <person name="Floudas D."/>
            <person name="Copeland A."/>
            <person name="Barry K.W."/>
            <person name="Cichocki N."/>
            <person name="Veneault-Fourrey C."/>
            <person name="LaButti K."/>
            <person name="Lindquist E.A."/>
            <person name="Lipzen A."/>
            <person name="Lundell T."/>
            <person name="Morin E."/>
            <person name="Murat C."/>
            <person name="Riley R."/>
            <person name="Ohm R."/>
            <person name="Sun H."/>
            <person name="Tunlid A."/>
            <person name="Henrissat B."/>
            <person name="Grigoriev I.V."/>
            <person name="Hibbett D.S."/>
            <person name="Martin F."/>
        </authorList>
    </citation>
    <scope>NUCLEOTIDE SEQUENCE [LARGE SCALE GENOMIC DNA]</scope>
    <source>
        <strain evidence="1 2">Koide BX008</strain>
    </source>
</reference>
<evidence type="ECO:0000313" key="2">
    <source>
        <dbReference type="Proteomes" id="UP000054549"/>
    </source>
</evidence>
<keyword evidence="2" id="KW-1185">Reference proteome</keyword>
<dbReference type="HOGENOM" id="CLU_2573422_0_0_1"/>